<dbReference type="Pfam" id="PF01370">
    <property type="entry name" value="Epimerase"/>
    <property type="match status" value="1"/>
</dbReference>
<protein>
    <recommendedName>
        <fullName evidence="2">NAD-dependent epimerase/dehydratase domain-containing protein</fullName>
    </recommendedName>
</protein>
<gene>
    <name evidence="3" type="ORF">A3F00_02445</name>
</gene>
<evidence type="ECO:0000259" key="2">
    <source>
        <dbReference type="Pfam" id="PF01370"/>
    </source>
</evidence>
<comment type="similarity">
    <text evidence="1">Belongs to the NAD(P)-dependent epimerase/dehydratase family.</text>
</comment>
<dbReference type="Gene3D" id="3.90.25.10">
    <property type="entry name" value="UDP-galactose 4-epimerase, domain 1"/>
    <property type="match status" value="1"/>
</dbReference>
<evidence type="ECO:0000313" key="4">
    <source>
        <dbReference type="Proteomes" id="UP000176527"/>
    </source>
</evidence>
<comment type="caution">
    <text evidence="3">The sequence shown here is derived from an EMBL/GenBank/DDBJ whole genome shotgun (WGS) entry which is preliminary data.</text>
</comment>
<dbReference type="Proteomes" id="UP000176527">
    <property type="component" value="Unassembled WGS sequence"/>
</dbReference>
<dbReference type="InterPro" id="IPR001509">
    <property type="entry name" value="Epimerase_deHydtase"/>
</dbReference>
<organism evidence="3 4">
    <name type="scientific">Candidatus Daviesbacteria bacterium RIFCSPHIGHO2_12_FULL_37_11</name>
    <dbReference type="NCBI Taxonomy" id="1797777"/>
    <lineage>
        <taxon>Bacteria</taxon>
        <taxon>Candidatus Daviesiibacteriota</taxon>
    </lineage>
</organism>
<dbReference type="EMBL" id="MFDE01000048">
    <property type="protein sequence ID" value="OGE37240.1"/>
    <property type="molecule type" value="Genomic_DNA"/>
</dbReference>
<reference evidence="3 4" key="1">
    <citation type="journal article" date="2016" name="Nat. Commun.">
        <title>Thousands of microbial genomes shed light on interconnected biogeochemical processes in an aquifer system.</title>
        <authorList>
            <person name="Anantharaman K."/>
            <person name="Brown C.T."/>
            <person name="Hug L.A."/>
            <person name="Sharon I."/>
            <person name="Castelle C.J."/>
            <person name="Probst A.J."/>
            <person name="Thomas B.C."/>
            <person name="Singh A."/>
            <person name="Wilkins M.J."/>
            <person name="Karaoz U."/>
            <person name="Brodie E.L."/>
            <person name="Williams K.H."/>
            <person name="Hubbard S.S."/>
            <person name="Banfield J.F."/>
        </authorList>
    </citation>
    <scope>NUCLEOTIDE SEQUENCE [LARGE SCALE GENOMIC DNA]</scope>
</reference>
<evidence type="ECO:0000313" key="3">
    <source>
        <dbReference type="EMBL" id="OGE37240.1"/>
    </source>
</evidence>
<dbReference type="Gene3D" id="3.40.50.720">
    <property type="entry name" value="NAD(P)-binding Rossmann-like Domain"/>
    <property type="match status" value="1"/>
</dbReference>
<sequence>MKYLVTGGAGFIGSHIVDEILKGGDKVIVYDNLSTGRKLFVKHNLSNKRFKLVIGDVLNTKKLTREMKGIDFVLHMAAHADVREGFKDHSIDHVQNLEGTQSVLEAMYKTGVKKIAFASTSSVYGDAKVHPTPEDYPFESTSLYGATKAACESYIQTYASYYGWKVYIFRFVSFIGERYTHGIIFDILKKVKKNKKVLELLSDGTPKKSSVYVGDGIDAMFKVIDLSKEQINIYNIGHDDILTVDQIVDTIIEAGNIKIKKKYLGGKKGWMGDNNFVHLDNSKLKKLGWKPKLSFKQGIKKTVEYLQSEESKNSLFR</sequence>
<dbReference type="PANTHER" id="PTHR43000">
    <property type="entry name" value="DTDP-D-GLUCOSE 4,6-DEHYDRATASE-RELATED"/>
    <property type="match status" value="1"/>
</dbReference>
<accession>A0A1F5K8W7</accession>
<dbReference type="AlphaFoldDB" id="A0A1F5K8W7"/>
<evidence type="ECO:0000256" key="1">
    <source>
        <dbReference type="ARBA" id="ARBA00007637"/>
    </source>
</evidence>
<dbReference type="SUPFAM" id="SSF51735">
    <property type="entry name" value="NAD(P)-binding Rossmann-fold domains"/>
    <property type="match status" value="1"/>
</dbReference>
<name>A0A1F5K8W7_9BACT</name>
<proteinExistence type="inferred from homology"/>
<feature type="domain" description="NAD-dependent epimerase/dehydratase" evidence="2">
    <location>
        <begin position="4"/>
        <end position="237"/>
    </location>
</feature>
<dbReference type="InterPro" id="IPR036291">
    <property type="entry name" value="NAD(P)-bd_dom_sf"/>
</dbReference>